<dbReference type="Proteomes" id="UP001152755">
    <property type="component" value="Unassembled WGS sequence"/>
</dbReference>
<reference evidence="1" key="1">
    <citation type="submission" date="2022-08" db="EMBL/GenBank/DDBJ databases">
        <title>Genome analysis of Corynebacteriales strain.</title>
        <authorList>
            <person name="Lee S.D."/>
        </authorList>
    </citation>
    <scope>NUCLEOTIDE SEQUENCE</scope>
    <source>
        <strain evidence="1">D3-21</strain>
    </source>
</reference>
<proteinExistence type="predicted"/>
<dbReference type="AlphaFoldDB" id="A0A9X4M5L5"/>
<dbReference type="EMBL" id="JANRHA010000009">
    <property type="protein sequence ID" value="MDG3015708.1"/>
    <property type="molecule type" value="Genomic_DNA"/>
</dbReference>
<evidence type="ECO:0000313" key="1">
    <source>
        <dbReference type="EMBL" id="MDG3015708.1"/>
    </source>
</evidence>
<accession>A0A9X4M5L5</accession>
<comment type="caution">
    <text evidence="1">The sequence shown here is derived from an EMBL/GenBank/DDBJ whole genome shotgun (WGS) entry which is preliminary data.</text>
</comment>
<protein>
    <submittedName>
        <fullName evidence="1">Type IV toxin-antitoxin system AbiEi family antitoxin domain-containing protein</fullName>
    </submittedName>
</protein>
<evidence type="ECO:0000313" key="2">
    <source>
        <dbReference type="Proteomes" id="UP001152755"/>
    </source>
</evidence>
<organism evidence="1 2">
    <name type="scientific">Speluncibacter jeojiensis</name>
    <dbReference type="NCBI Taxonomy" id="2710754"/>
    <lineage>
        <taxon>Bacteria</taxon>
        <taxon>Bacillati</taxon>
        <taxon>Actinomycetota</taxon>
        <taxon>Actinomycetes</taxon>
        <taxon>Mycobacteriales</taxon>
        <taxon>Speluncibacteraceae</taxon>
        <taxon>Speluncibacter</taxon>
    </lineage>
</organism>
<keyword evidence="2" id="KW-1185">Reference proteome</keyword>
<dbReference type="RefSeq" id="WP_332520196.1">
    <property type="nucleotide sequence ID" value="NZ_JANRHA010000009.1"/>
</dbReference>
<sequence length="323" mass="36372">MSTDRIIDRAEALRRGHTDEEIRRLCTTGAWTRLRRGVYLLGEDSAEDRSARHRHLIQATAECVCDRTVISHASAAILHGFDLWATDLRRVHLTRDRTHGARANPLVHVHSAPIDADEICEVGGLRVTTPARTLADLSRTLSFEQAVVVGDSALHRTTLTKDEARQALRARPRRPGNVQAARAIEFLDDRSESVGESRSRVRLHLNGITDLELQQSFLSPDGIYLGRTDFFDPTHSVIGEFDGRVKYGTYLKPGQDPGDAVFLEKQREDALRDAGFEVVRWIWRELDDMAAVALRFRRARARAHTRRPDLTQCGCTSHAGWAM</sequence>
<gene>
    <name evidence="1" type="ORF">NVS88_14190</name>
</gene>
<name>A0A9X4M5L5_9ACTN</name>